<reference evidence="1" key="1">
    <citation type="submission" date="2015-05" db="EMBL/GenBank/DDBJ databases">
        <title>Permanent draft genome of Rhodopirellula islandicus K833.</title>
        <authorList>
            <person name="Kizina J."/>
            <person name="Richter M."/>
            <person name="Glockner F.O."/>
            <person name="Harder J."/>
        </authorList>
    </citation>
    <scope>NUCLEOTIDE SEQUENCE [LARGE SCALE GENOMIC DNA]</scope>
    <source>
        <strain evidence="1">K833</strain>
    </source>
</reference>
<dbReference type="AlphaFoldDB" id="A0A0J1BFL6"/>
<dbReference type="STRING" id="595434.RISK_002664"/>
<comment type="caution">
    <text evidence="1">The sequence shown here is derived from an EMBL/GenBank/DDBJ whole genome shotgun (WGS) entry which is preliminary data.</text>
</comment>
<evidence type="ECO:0000313" key="2">
    <source>
        <dbReference type="Proteomes" id="UP000036367"/>
    </source>
</evidence>
<protein>
    <submittedName>
        <fullName evidence="1">Uncharacterized protein</fullName>
    </submittedName>
</protein>
<dbReference type="EMBL" id="LECT01000020">
    <property type="protein sequence ID" value="KLU05301.1"/>
    <property type="molecule type" value="Genomic_DNA"/>
</dbReference>
<evidence type="ECO:0000313" key="1">
    <source>
        <dbReference type="EMBL" id="KLU05301.1"/>
    </source>
</evidence>
<proteinExistence type="predicted"/>
<accession>A0A0J1BFL6</accession>
<name>A0A0J1BFL6_RHOIS</name>
<dbReference type="Proteomes" id="UP000036367">
    <property type="component" value="Unassembled WGS sequence"/>
</dbReference>
<keyword evidence="2" id="KW-1185">Reference proteome</keyword>
<sequence length="37" mass="4400">MRINATVTQRRDVTQREVAGTIPISWQHPNLKRLKRE</sequence>
<dbReference type="PATRIC" id="fig|595434.4.peg.2534"/>
<organism evidence="1 2">
    <name type="scientific">Rhodopirellula islandica</name>
    <dbReference type="NCBI Taxonomy" id="595434"/>
    <lineage>
        <taxon>Bacteria</taxon>
        <taxon>Pseudomonadati</taxon>
        <taxon>Planctomycetota</taxon>
        <taxon>Planctomycetia</taxon>
        <taxon>Pirellulales</taxon>
        <taxon>Pirellulaceae</taxon>
        <taxon>Rhodopirellula</taxon>
    </lineage>
</organism>
<gene>
    <name evidence="1" type="ORF">RISK_002664</name>
</gene>